<evidence type="ECO:0000313" key="2">
    <source>
        <dbReference type="EMBL" id="JAD45928.1"/>
    </source>
</evidence>
<evidence type="ECO:0000256" key="1">
    <source>
        <dbReference type="SAM" id="MobiDB-lite"/>
    </source>
</evidence>
<feature type="compositionally biased region" description="Low complexity" evidence="1">
    <location>
        <begin position="12"/>
        <end position="26"/>
    </location>
</feature>
<accession>A0A0A9A7J7</accession>
<reference evidence="2" key="2">
    <citation type="journal article" date="2015" name="Data Brief">
        <title>Shoot transcriptome of the giant reed, Arundo donax.</title>
        <authorList>
            <person name="Barrero R.A."/>
            <person name="Guerrero F.D."/>
            <person name="Moolhuijzen P."/>
            <person name="Goolsby J.A."/>
            <person name="Tidwell J."/>
            <person name="Bellgard S.E."/>
            <person name="Bellgard M.I."/>
        </authorList>
    </citation>
    <scope>NUCLEOTIDE SEQUENCE</scope>
    <source>
        <tissue evidence="2">Shoot tissue taken approximately 20 cm above the soil surface</tissue>
    </source>
</reference>
<dbReference type="AlphaFoldDB" id="A0A0A9A7J7"/>
<protein>
    <submittedName>
        <fullName evidence="2">Uncharacterized protein</fullName>
    </submittedName>
</protein>
<dbReference type="EMBL" id="GBRH01251967">
    <property type="protein sequence ID" value="JAD45928.1"/>
    <property type="molecule type" value="Transcribed_RNA"/>
</dbReference>
<proteinExistence type="predicted"/>
<organism evidence="2">
    <name type="scientific">Arundo donax</name>
    <name type="common">Giant reed</name>
    <name type="synonym">Donax arundinaceus</name>
    <dbReference type="NCBI Taxonomy" id="35708"/>
    <lineage>
        <taxon>Eukaryota</taxon>
        <taxon>Viridiplantae</taxon>
        <taxon>Streptophyta</taxon>
        <taxon>Embryophyta</taxon>
        <taxon>Tracheophyta</taxon>
        <taxon>Spermatophyta</taxon>
        <taxon>Magnoliopsida</taxon>
        <taxon>Liliopsida</taxon>
        <taxon>Poales</taxon>
        <taxon>Poaceae</taxon>
        <taxon>PACMAD clade</taxon>
        <taxon>Arundinoideae</taxon>
        <taxon>Arundineae</taxon>
        <taxon>Arundo</taxon>
    </lineage>
</organism>
<reference evidence="2" key="1">
    <citation type="submission" date="2014-09" db="EMBL/GenBank/DDBJ databases">
        <authorList>
            <person name="Magalhaes I.L.F."/>
            <person name="Oliveira U."/>
            <person name="Santos F.R."/>
            <person name="Vidigal T.H.D.A."/>
            <person name="Brescovit A.D."/>
            <person name="Santos A.J."/>
        </authorList>
    </citation>
    <scope>NUCLEOTIDE SEQUENCE</scope>
    <source>
        <tissue evidence="2">Shoot tissue taken approximately 20 cm above the soil surface</tissue>
    </source>
</reference>
<feature type="region of interest" description="Disordered" evidence="1">
    <location>
        <begin position="1"/>
        <end position="26"/>
    </location>
</feature>
<name>A0A0A9A7J7_ARUDO</name>
<sequence length="26" mass="2822">MWVHLHPLGLYSSTTDNQSTSSSTAT</sequence>